<keyword evidence="6" id="KW-1185">Reference proteome</keyword>
<organism evidence="5 6">
    <name type="scientific">Silvanigrella paludirubra</name>
    <dbReference type="NCBI Taxonomy" id="2499159"/>
    <lineage>
        <taxon>Bacteria</taxon>
        <taxon>Pseudomonadati</taxon>
        <taxon>Bdellovibrionota</taxon>
        <taxon>Oligoflexia</taxon>
        <taxon>Silvanigrellales</taxon>
        <taxon>Silvanigrellaceae</taxon>
        <taxon>Silvanigrella</taxon>
    </lineage>
</organism>
<evidence type="ECO:0000256" key="1">
    <source>
        <dbReference type="ARBA" id="ARBA00005104"/>
    </source>
</evidence>
<dbReference type="EMBL" id="WFLM01000002">
    <property type="protein sequence ID" value="KAB8039847.1"/>
    <property type="molecule type" value="Genomic_DNA"/>
</dbReference>
<evidence type="ECO:0000256" key="2">
    <source>
        <dbReference type="ARBA" id="ARBA00022857"/>
    </source>
</evidence>
<evidence type="ECO:0000256" key="3">
    <source>
        <dbReference type="ARBA" id="ARBA00023002"/>
    </source>
</evidence>
<proteinExistence type="predicted"/>
<accession>A0A6N6VWP5</accession>
<dbReference type="SUPFAM" id="SSF53597">
    <property type="entry name" value="Dihydrofolate reductase-like"/>
    <property type="match status" value="1"/>
</dbReference>
<dbReference type="PANTHER" id="PTHR38011:SF7">
    <property type="entry name" value="2,5-DIAMINO-6-RIBOSYLAMINO-4(3H)-PYRIMIDINONE 5'-PHOSPHATE REDUCTASE"/>
    <property type="match status" value="1"/>
</dbReference>
<comment type="pathway">
    <text evidence="1">Cofactor biosynthesis; riboflavin biosynthesis.</text>
</comment>
<dbReference type="AlphaFoldDB" id="A0A6N6VWP5"/>
<keyword evidence="3" id="KW-0560">Oxidoreductase</keyword>
<gene>
    <name evidence="5" type="ORF">GCL60_06175</name>
</gene>
<dbReference type="PANTHER" id="PTHR38011">
    <property type="entry name" value="DIHYDROFOLATE REDUCTASE FAMILY PROTEIN (AFU_ORTHOLOGUE AFUA_8G06820)"/>
    <property type="match status" value="1"/>
</dbReference>
<sequence>MEKIKKQKFEIINIIAASVDGKIASHSMESSLERNQIGMICNEDFQRMRASVATCDAVFIGAKSIESEKGAFRVSDLTKNNSEPEWIIFTQSGNISFQHPFWKQKNISKSIFFVSSFDLDEEPMLRLDEKEEEFGKIKYYLGNILGLLNYLNSINKKRFALLGGGKLNTAFWEKNLVTDLLLTVSPLIIGNMHSPNLVSSSHLLSKKLECRNVTQSGNFVFIDYKVF</sequence>
<dbReference type="Pfam" id="PF01872">
    <property type="entry name" value="RibD_C"/>
    <property type="match status" value="1"/>
</dbReference>
<protein>
    <recommendedName>
        <fullName evidence="4">Bacterial bifunctional deaminase-reductase C-terminal domain-containing protein</fullName>
    </recommendedName>
</protein>
<dbReference type="Gene3D" id="3.40.430.10">
    <property type="entry name" value="Dihydrofolate Reductase, subunit A"/>
    <property type="match status" value="1"/>
</dbReference>
<name>A0A6N6VWP5_9BACT</name>
<dbReference type="InterPro" id="IPR024072">
    <property type="entry name" value="DHFR-like_dom_sf"/>
</dbReference>
<dbReference type="Proteomes" id="UP000437748">
    <property type="component" value="Unassembled WGS sequence"/>
</dbReference>
<dbReference type="OrthoDB" id="5293897at2"/>
<evidence type="ECO:0000313" key="5">
    <source>
        <dbReference type="EMBL" id="KAB8039847.1"/>
    </source>
</evidence>
<dbReference type="InterPro" id="IPR050765">
    <property type="entry name" value="Riboflavin_Biosynth_HTPR"/>
</dbReference>
<dbReference type="InterPro" id="IPR002734">
    <property type="entry name" value="RibDG_C"/>
</dbReference>
<evidence type="ECO:0000259" key="4">
    <source>
        <dbReference type="Pfam" id="PF01872"/>
    </source>
</evidence>
<dbReference type="GO" id="GO:0009231">
    <property type="term" value="P:riboflavin biosynthetic process"/>
    <property type="evidence" value="ECO:0007669"/>
    <property type="project" value="InterPro"/>
</dbReference>
<keyword evidence="2" id="KW-0521">NADP</keyword>
<evidence type="ECO:0000313" key="6">
    <source>
        <dbReference type="Proteomes" id="UP000437748"/>
    </source>
</evidence>
<comment type="caution">
    <text evidence="5">The sequence shown here is derived from an EMBL/GenBank/DDBJ whole genome shotgun (WGS) entry which is preliminary data.</text>
</comment>
<dbReference type="RefSeq" id="WP_153419394.1">
    <property type="nucleotide sequence ID" value="NZ_WFLM01000002.1"/>
</dbReference>
<reference evidence="5 6" key="1">
    <citation type="submission" date="2019-10" db="EMBL/GenBank/DDBJ databases">
        <title>New species of Slilvanegrellaceae.</title>
        <authorList>
            <person name="Pitt A."/>
            <person name="Hahn M.W."/>
        </authorList>
    </citation>
    <scope>NUCLEOTIDE SEQUENCE [LARGE SCALE GENOMIC DNA]</scope>
    <source>
        <strain evidence="5 6">SP-Ram-0.45-NSY-1</strain>
    </source>
</reference>
<feature type="domain" description="Bacterial bifunctional deaminase-reductase C-terminal" evidence="4">
    <location>
        <begin position="14"/>
        <end position="218"/>
    </location>
</feature>
<dbReference type="GO" id="GO:0008703">
    <property type="term" value="F:5-amino-6-(5-phosphoribosylamino)uracil reductase activity"/>
    <property type="evidence" value="ECO:0007669"/>
    <property type="project" value="InterPro"/>
</dbReference>